<dbReference type="Pfam" id="PF02350">
    <property type="entry name" value="Epimerase_2"/>
    <property type="match status" value="1"/>
</dbReference>
<organism evidence="2">
    <name type="scientific">marine metagenome</name>
    <dbReference type="NCBI Taxonomy" id="408172"/>
    <lineage>
        <taxon>unclassified sequences</taxon>
        <taxon>metagenomes</taxon>
        <taxon>ecological metagenomes</taxon>
    </lineage>
</organism>
<evidence type="ECO:0000313" key="2">
    <source>
        <dbReference type="EMBL" id="SUZ88882.1"/>
    </source>
</evidence>
<dbReference type="GO" id="GO:0006047">
    <property type="term" value="P:UDP-N-acetylglucosamine metabolic process"/>
    <property type="evidence" value="ECO:0007669"/>
    <property type="project" value="InterPro"/>
</dbReference>
<protein>
    <recommendedName>
        <fullName evidence="1">UDP-N-acetylglucosamine 2-epimerase domain-containing protein</fullName>
    </recommendedName>
</protein>
<dbReference type="AlphaFoldDB" id="A0A381RAY9"/>
<name>A0A381RAY9_9ZZZZ</name>
<reference evidence="2" key="1">
    <citation type="submission" date="2018-05" db="EMBL/GenBank/DDBJ databases">
        <authorList>
            <person name="Lanie J.A."/>
            <person name="Ng W.-L."/>
            <person name="Kazmierczak K.M."/>
            <person name="Andrzejewski T.M."/>
            <person name="Davidsen T.M."/>
            <person name="Wayne K.J."/>
            <person name="Tettelin H."/>
            <person name="Glass J.I."/>
            <person name="Rusch D."/>
            <person name="Podicherti R."/>
            <person name="Tsui H.-C.T."/>
            <person name="Winkler M.E."/>
        </authorList>
    </citation>
    <scope>NUCLEOTIDE SEQUENCE</scope>
</reference>
<dbReference type="GO" id="GO:0004553">
    <property type="term" value="F:hydrolase activity, hydrolyzing O-glycosyl compounds"/>
    <property type="evidence" value="ECO:0007669"/>
    <property type="project" value="InterPro"/>
</dbReference>
<feature type="domain" description="UDP-N-acetylglucosamine 2-epimerase" evidence="1">
    <location>
        <begin position="31"/>
        <end position="373"/>
    </location>
</feature>
<dbReference type="InterPro" id="IPR003331">
    <property type="entry name" value="UDP_GlcNAc_Epimerase_2_dom"/>
</dbReference>
<dbReference type="SUPFAM" id="SSF53756">
    <property type="entry name" value="UDP-Glycosyltransferase/glycogen phosphorylase"/>
    <property type="match status" value="1"/>
</dbReference>
<dbReference type="PANTHER" id="PTHR43174:SF3">
    <property type="entry name" value="UDP-N-ACETYLGLUCOSAMINE 2-EPIMERASE"/>
    <property type="match status" value="1"/>
</dbReference>
<dbReference type="EMBL" id="UINC01001793">
    <property type="protein sequence ID" value="SUZ88882.1"/>
    <property type="molecule type" value="Genomic_DNA"/>
</dbReference>
<evidence type="ECO:0000259" key="1">
    <source>
        <dbReference type="Pfam" id="PF02350"/>
    </source>
</evidence>
<dbReference type="NCBIfam" id="TIGR03568">
    <property type="entry name" value="NeuC_NnaA"/>
    <property type="match status" value="1"/>
</dbReference>
<accession>A0A381RAY9</accession>
<dbReference type="PANTHER" id="PTHR43174">
    <property type="entry name" value="UDP-N-ACETYLGLUCOSAMINE 2-EPIMERASE"/>
    <property type="match status" value="1"/>
</dbReference>
<gene>
    <name evidence="2" type="ORF">METZ01_LOCUS41736</name>
</gene>
<dbReference type="InterPro" id="IPR020004">
    <property type="entry name" value="UDP-GlcNAc_Epase"/>
</dbReference>
<sequence length="408" mass="44882">MPNKGFEVVKHVVVVTSSRADYGHLFWPMKDIEASTSLRLSVVVMGAHLSSRFGNTVKLIEDDGFAVAARVDCLDPDDSDRGMARTIGEATTKLTEVLVRLQPDILLVIADRYEMLAPASVALALRIPIAHIEGGDVSEGAIDDAVRNALTKMSHLHFSPTKVARRRVLAMGEEQWRVVWTGAPSLDHLRRSTRPDRRQLEATIGIEMTGKVCVVAYHAVTLHRETTTELNELFASLESWGHQMVFCFPNADAGSSEIVRRAEAFCARRDDANLYVNLDHLTYWALLEHAELMVGNSSSAIMETPSLLLPAVDVGDRQRGRTRADNLVHAPAVADAITAAMKRVTTPAFRSSLQGLVNPYGDGRASERIVRSLIEAPGREALLHKRALELDSSGTNFIQIHEDSARPL</sequence>
<dbReference type="Gene3D" id="3.40.50.2000">
    <property type="entry name" value="Glycogen Phosphorylase B"/>
    <property type="match status" value="2"/>
</dbReference>
<proteinExistence type="predicted"/>
<dbReference type="InterPro" id="IPR029767">
    <property type="entry name" value="WecB-like"/>
</dbReference>